<gene>
    <name evidence="1" type="ORF">A1Q1_06215</name>
</gene>
<sequence length="391" mass="42401">MLLKRLQLPPHLASVVPLLEPAVVTTDQVVLTPRSALRETILGTWRKEERNSAQAAAVVKALDELIAICLQNTGDEFEVHYEYGQKQWDGFGVMEDVFASWDGRGVLSIAGSRGTAKSDGILDRLSVTPAFSLEPDFFDAIYDLRDQNPSVLVIDNIATLFRDGLMGATSQAQSDSATHSQLTNTTAASGIHNERSAFSASKTKPSLGVSHSFTSDVEILLENSAKIFGLVDAGERERASKPGLRVVMEVLKSRVSDGIKLYDIAAAPPESEETVARSAGAPTGRPTHGGLAQTLSPAILPLQERPAAHFTFFYLFALDISDFDTLILGDSWHCETTPRRTRRTPDDISANDHLHVQPPPVLSPTPLPCLVPPPERLLRNPPVGSARLTTL</sequence>
<evidence type="ECO:0000313" key="2">
    <source>
        <dbReference type="Proteomes" id="UP000002748"/>
    </source>
</evidence>
<reference evidence="1 2" key="1">
    <citation type="journal article" date="2012" name="Eukaryot. Cell">
        <title>Draft genome sequence of CBS 2479, the standard type strain of Trichosporon asahii.</title>
        <authorList>
            <person name="Yang R.Y."/>
            <person name="Li H.T."/>
            <person name="Zhu H."/>
            <person name="Zhou G.P."/>
            <person name="Wang M."/>
            <person name="Wang L."/>
        </authorList>
    </citation>
    <scope>NUCLEOTIDE SEQUENCE [LARGE SCALE GENOMIC DNA]</scope>
    <source>
        <strain evidence="2">ATCC 90039 / CBS 2479 / JCM 2466 / KCTC 7840 / NCYC 2677 / UAMH 7654</strain>
    </source>
</reference>
<dbReference type="RefSeq" id="XP_014176899.1">
    <property type="nucleotide sequence ID" value="XM_014321424.1"/>
</dbReference>
<dbReference type="EMBL" id="ALBS01000328">
    <property type="protein sequence ID" value="EJT45318.1"/>
    <property type="molecule type" value="Genomic_DNA"/>
</dbReference>
<dbReference type="KEGG" id="tasa:A1Q1_06215"/>
<evidence type="ECO:0000313" key="1">
    <source>
        <dbReference type="EMBL" id="EJT45318.1"/>
    </source>
</evidence>
<protein>
    <recommendedName>
        <fullName evidence="3">DNA recombination and repair protein Rad51-like C-terminal domain-containing protein</fullName>
    </recommendedName>
</protein>
<dbReference type="VEuPathDB" id="FungiDB:A1Q1_06215"/>
<dbReference type="Proteomes" id="UP000002748">
    <property type="component" value="Unassembled WGS sequence"/>
</dbReference>
<dbReference type="Gene3D" id="3.40.50.300">
    <property type="entry name" value="P-loop containing nucleotide triphosphate hydrolases"/>
    <property type="match status" value="1"/>
</dbReference>
<dbReference type="HOGENOM" id="CLU_706345_0_0_1"/>
<name>J5Q3Q4_TRIAS</name>
<dbReference type="OrthoDB" id="336321at2759"/>
<evidence type="ECO:0008006" key="3">
    <source>
        <dbReference type="Google" id="ProtNLM"/>
    </source>
</evidence>
<comment type="caution">
    <text evidence="1">The sequence shown here is derived from an EMBL/GenBank/DDBJ whole genome shotgun (WGS) entry which is preliminary data.</text>
</comment>
<dbReference type="GeneID" id="25989727"/>
<dbReference type="AlphaFoldDB" id="J5Q3Q4"/>
<dbReference type="InterPro" id="IPR027417">
    <property type="entry name" value="P-loop_NTPase"/>
</dbReference>
<accession>J5Q3Q4</accession>
<organism evidence="1 2">
    <name type="scientific">Trichosporon asahii var. asahii (strain ATCC 90039 / CBS 2479 / JCM 2466 / KCTC 7840 / NBRC 103889/ NCYC 2677 / UAMH 7654)</name>
    <name type="common">Yeast</name>
    <dbReference type="NCBI Taxonomy" id="1186058"/>
    <lineage>
        <taxon>Eukaryota</taxon>
        <taxon>Fungi</taxon>
        <taxon>Dikarya</taxon>
        <taxon>Basidiomycota</taxon>
        <taxon>Agaricomycotina</taxon>
        <taxon>Tremellomycetes</taxon>
        <taxon>Trichosporonales</taxon>
        <taxon>Trichosporonaceae</taxon>
        <taxon>Trichosporon</taxon>
    </lineage>
</organism>
<proteinExistence type="predicted"/>